<evidence type="ECO:0000313" key="4">
    <source>
        <dbReference type="Proteomes" id="UP001492380"/>
    </source>
</evidence>
<comment type="caution">
    <text evidence="3">The sequence shown here is derived from an EMBL/GenBank/DDBJ whole genome shotgun (WGS) entry which is preliminary data.</text>
</comment>
<gene>
    <name evidence="3" type="ORF">HDK90DRAFT_545618</name>
</gene>
<evidence type="ECO:0000313" key="3">
    <source>
        <dbReference type="EMBL" id="KAK8243526.1"/>
    </source>
</evidence>
<dbReference type="SUPFAM" id="SSF54695">
    <property type="entry name" value="POZ domain"/>
    <property type="match status" value="1"/>
</dbReference>
<dbReference type="Pfam" id="PF00651">
    <property type="entry name" value="BTB"/>
    <property type="match status" value="1"/>
</dbReference>
<organism evidence="3 4">
    <name type="scientific">Phyllosticta capitalensis</name>
    <dbReference type="NCBI Taxonomy" id="121624"/>
    <lineage>
        <taxon>Eukaryota</taxon>
        <taxon>Fungi</taxon>
        <taxon>Dikarya</taxon>
        <taxon>Ascomycota</taxon>
        <taxon>Pezizomycotina</taxon>
        <taxon>Dothideomycetes</taxon>
        <taxon>Dothideomycetes incertae sedis</taxon>
        <taxon>Botryosphaeriales</taxon>
        <taxon>Phyllostictaceae</taxon>
        <taxon>Phyllosticta</taxon>
    </lineage>
</organism>
<name>A0ABR1YXS4_9PEZI</name>
<accession>A0ABR1YXS4</accession>
<reference evidence="3 4" key="1">
    <citation type="submission" date="2024-04" db="EMBL/GenBank/DDBJ databases">
        <title>Phyllosticta paracitricarpa is synonymous to the EU quarantine fungus P. citricarpa based on phylogenomic analyses.</title>
        <authorList>
            <consortium name="Lawrence Berkeley National Laboratory"/>
            <person name="Van Ingen-Buijs V.A."/>
            <person name="Van Westerhoven A.C."/>
            <person name="Haridas S."/>
            <person name="Skiadas P."/>
            <person name="Martin F."/>
            <person name="Groenewald J.Z."/>
            <person name="Crous P.W."/>
            <person name="Seidl M.F."/>
        </authorList>
    </citation>
    <scope>NUCLEOTIDE SEQUENCE [LARGE SCALE GENOMIC DNA]</scope>
    <source>
        <strain evidence="3 4">CBS 123374</strain>
    </source>
</reference>
<dbReference type="EMBL" id="JBBWRZ010000002">
    <property type="protein sequence ID" value="KAK8243526.1"/>
    <property type="molecule type" value="Genomic_DNA"/>
</dbReference>
<proteinExistence type="predicted"/>
<dbReference type="Proteomes" id="UP001492380">
    <property type="component" value="Unassembled WGS sequence"/>
</dbReference>
<feature type="region of interest" description="Disordered" evidence="1">
    <location>
        <begin position="1"/>
        <end position="26"/>
    </location>
</feature>
<protein>
    <recommendedName>
        <fullName evidence="2">BTB domain-containing protein</fullName>
    </recommendedName>
</protein>
<keyword evidence="4" id="KW-1185">Reference proteome</keyword>
<dbReference type="PROSITE" id="PS50097">
    <property type="entry name" value="BTB"/>
    <property type="match status" value="1"/>
</dbReference>
<dbReference type="PANTHER" id="PTHR47843:SF2">
    <property type="entry name" value="BTB DOMAIN-CONTAINING PROTEIN"/>
    <property type="match status" value="1"/>
</dbReference>
<feature type="compositionally biased region" description="Basic residues" evidence="1">
    <location>
        <begin position="1"/>
        <end position="10"/>
    </location>
</feature>
<dbReference type="InterPro" id="IPR011333">
    <property type="entry name" value="SKP1/BTB/POZ_sf"/>
</dbReference>
<dbReference type="InterPro" id="IPR000210">
    <property type="entry name" value="BTB/POZ_dom"/>
</dbReference>
<evidence type="ECO:0000256" key="1">
    <source>
        <dbReference type="SAM" id="MobiDB-lite"/>
    </source>
</evidence>
<evidence type="ECO:0000259" key="2">
    <source>
        <dbReference type="PROSITE" id="PS50097"/>
    </source>
</evidence>
<dbReference type="Gene3D" id="3.30.710.10">
    <property type="entry name" value="Potassium Channel Kv1.1, Chain A"/>
    <property type="match status" value="1"/>
</dbReference>
<sequence length="283" mass="32373">MSLKRKRKPSSKALEPYVYGDDSEDDSLTEISPIQTQPTQIIIPDGDWLEEPVIADEFSDILKSRTIKVVVGHKNSFFVHEGLLCRASDKFQKQLKGQFREAHTGEIEDCDEDPTHFFVFLKYLYKGKAVLKEKSPLRSQFIVWANLYCMADRLEAKKFQEAIFAAFSDTLNSAHPPSNDEICDRVGYEYPLRNLVFWYAATKLASLKQHLILSTTLLTEHPVLATKILMWASPTQDRKPSFTSESPEAYWRKKKDLPMKDLAKKYSFGDGPSKVVSNVVNEI</sequence>
<dbReference type="PANTHER" id="PTHR47843">
    <property type="entry name" value="BTB DOMAIN-CONTAINING PROTEIN-RELATED"/>
    <property type="match status" value="1"/>
</dbReference>
<feature type="domain" description="BTB" evidence="2">
    <location>
        <begin position="65"/>
        <end position="133"/>
    </location>
</feature>